<evidence type="ECO:0000313" key="3">
    <source>
        <dbReference type="Proteomes" id="UP000274786"/>
    </source>
</evidence>
<dbReference type="AlphaFoldDB" id="A0A498CHN5"/>
<protein>
    <recommendedName>
        <fullName evidence="4">Inner membrane protein</fullName>
    </recommendedName>
</protein>
<evidence type="ECO:0000256" key="1">
    <source>
        <dbReference type="SAM" id="Phobius"/>
    </source>
</evidence>
<dbReference type="PANTHER" id="PTHR35813:SF1">
    <property type="entry name" value="INNER MEMBRANE PROTEIN YBAN"/>
    <property type="match status" value="1"/>
</dbReference>
<feature type="transmembrane region" description="Helical" evidence="1">
    <location>
        <begin position="55"/>
        <end position="88"/>
    </location>
</feature>
<organism evidence="2 3">
    <name type="scientific">Stenotrophomonas rhizophila</name>
    <dbReference type="NCBI Taxonomy" id="216778"/>
    <lineage>
        <taxon>Bacteria</taxon>
        <taxon>Pseudomonadati</taxon>
        <taxon>Pseudomonadota</taxon>
        <taxon>Gammaproteobacteria</taxon>
        <taxon>Lysobacterales</taxon>
        <taxon>Lysobacteraceae</taxon>
        <taxon>Stenotrophomonas</taxon>
    </lineage>
</organism>
<keyword evidence="1" id="KW-0472">Membrane</keyword>
<sequence>MPVAGRRSGVVGQRSEAAIAAARPGRYAGTMSRSERPMVSDAPAERRRVRFRWAWWLLAYVSLGTGIVGIFVPGLPTTVFILISAWAASRGSERLHNRLLAHPQFGPAIRNWQAHGAVSRRGKGMATLTMAVCAGIMLWCVPIAWVKWLSIGSMTCVALWLWSRPLPPRV</sequence>
<dbReference type="InterPro" id="IPR007401">
    <property type="entry name" value="DUF454"/>
</dbReference>
<dbReference type="Proteomes" id="UP000274786">
    <property type="component" value="Unassembled WGS sequence"/>
</dbReference>
<dbReference type="Pfam" id="PF04304">
    <property type="entry name" value="DUF454"/>
    <property type="match status" value="1"/>
</dbReference>
<proteinExistence type="predicted"/>
<accession>A0A498CHN5</accession>
<evidence type="ECO:0000313" key="2">
    <source>
        <dbReference type="EMBL" id="RLK57336.1"/>
    </source>
</evidence>
<keyword evidence="1" id="KW-0812">Transmembrane</keyword>
<reference evidence="2 3" key="1">
    <citation type="submission" date="2018-10" db="EMBL/GenBank/DDBJ databases">
        <title>Comparative analysis of microorganisms from saline springs in Andes Mountain Range, Colombia.</title>
        <authorList>
            <person name="Rubin E."/>
        </authorList>
    </citation>
    <scope>NUCLEOTIDE SEQUENCE [LARGE SCALE GENOMIC DNA]</scope>
    <source>
        <strain evidence="2 3">USBA GBX 843</strain>
    </source>
</reference>
<gene>
    <name evidence="2" type="ORF">BCL79_1741</name>
</gene>
<dbReference type="GO" id="GO:0005886">
    <property type="term" value="C:plasma membrane"/>
    <property type="evidence" value="ECO:0007669"/>
    <property type="project" value="TreeGrafter"/>
</dbReference>
<keyword evidence="1" id="KW-1133">Transmembrane helix</keyword>
<evidence type="ECO:0008006" key="4">
    <source>
        <dbReference type="Google" id="ProtNLM"/>
    </source>
</evidence>
<feature type="transmembrane region" description="Helical" evidence="1">
    <location>
        <begin position="129"/>
        <end position="162"/>
    </location>
</feature>
<dbReference type="PANTHER" id="PTHR35813">
    <property type="entry name" value="INNER MEMBRANE PROTEIN YBAN"/>
    <property type="match status" value="1"/>
</dbReference>
<comment type="caution">
    <text evidence="2">The sequence shown here is derived from an EMBL/GenBank/DDBJ whole genome shotgun (WGS) entry which is preliminary data.</text>
</comment>
<dbReference type="EMBL" id="RCDC01000004">
    <property type="protein sequence ID" value="RLK57336.1"/>
    <property type="molecule type" value="Genomic_DNA"/>
</dbReference>
<name>A0A498CHN5_9GAMM</name>